<sequence length="9" mass="1111">MGLKWHLRA</sequence>
<evidence type="ECO:0000313" key="1">
    <source>
        <dbReference type="EMBL" id="CEF49501.1"/>
    </source>
</evidence>
<keyword evidence="1" id="KW-0614">Plasmid</keyword>
<proteinExistence type="predicted"/>
<protein>
    <submittedName>
        <fullName evidence="1">Uncharacterized protein</fullName>
    </submittedName>
</protein>
<gene>
    <name evidence="1" type="ORF">BN964_p00008</name>
</gene>
<organism evidence="1">
    <name type="scientific">Leuconostoc citreum</name>
    <dbReference type="NCBI Taxonomy" id="33964"/>
    <lineage>
        <taxon>Bacteria</taxon>
        <taxon>Bacillati</taxon>
        <taxon>Bacillota</taxon>
        <taxon>Bacilli</taxon>
        <taxon>Lactobacillales</taxon>
        <taxon>Lactobacillaceae</taxon>
        <taxon>Leuconostoc</taxon>
    </lineage>
</organism>
<dbReference type="EMBL" id="LM651913">
    <property type="protein sequence ID" value="CEF49501.1"/>
    <property type="molecule type" value="Genomic_DNA"/>
</dbReference>
<geneLocation type="plasmid" evidence="1">
    <name>1</name>
</geneLocation>
<reference evidence="1" key="1">
    <citation type="submission" date="2014-07" db="EMBL/GenBank/DDBJ databases">
        <authorList>
            <person name="Remaud-Simeon Magali"/>
            <person name="Passerini Delphine"/>
        </authorList>
    </citation>
    <scope>NUCLEOTIDE SEQUENCE</scope>
    <source>
        <strain evidence="1">NRRL B-1299</strain>
        <plasmid evidence="1">1</plasmid>
    </source>
</reference>
<name>A0A0A1IRV4_LEUCI</name>
<accession>A0A0A1IRV4</accession>